<dbReference type="EC" id="5.1.1.1" evidence="4"/>
<evidence type="ECO:0000256" key="6">
    <source>
        <dbReference type="ARBA" id="ARBA00023235"/>
    </source>
</evidence>
<dbReference type="Gene3D" id="3.20.20.10">
    <property type="entry name" value="Alanine racemase"/>
    <property type="match status" value="1"/>
</dbReference>
<dbReference type="InterPro" id="IPR000821">
    <property type="entry name" value="Ala_racemase"/>
</dbReference>
<evidence type="ECO:0000256" key="4">
    <source>
        <dbReference type="ARBA" id="ARBA00013089"/>
    </source>
</evidence>
<keyword evidence="5" id="KW-0663">Pyridoxal phosphate</keyword>
<evidence type="ECO:0000256" key="7">
    <source>
        <dbReference type="ARBA" id="ARBA00037715"/>
    </source>
</evidence>
<evidence type="ECO:0000256" key="1">
    <source>
        <dbReference type="ARBA" id="ARBA00000316"/>
    </source>
</evidence>
<keyword evidence="6 10" id="KW-0413">Isomerase</keyword>
<comment type="function">
    <text evidence="7">Isomerizes L-alanine to D-alanine which is then oxidized to pyruvate by DadA.</text>
</comment>
<dbReference type="GO" id="GO:0030170">
    <property type="term" value="F:pyridoxal phosphate binding"/>
    <property type="evidence" value="ECO:0007669"/>
    <property type="project" value="TreeGrafter"/>
</dbReference>
<organism evidence="10 11">
    <name type="scientific">Escherichia coli</name>
    <dbReference type="NCBI Taxonomy" id="562"/>
    <lineage>
        <taxon>Bacteria</taxon>
        <taxon>Pseudomonadati</taxon>
        <taxon>Pseudomonadota</taxon>
        <taxon>Gammaproteobacteria</taxon>
        <taxon>Enterobacterales</taxon>
        <taxon>Enterobacteriaceae</taxon>
        <taxon>Escherichia</taxon>
    </lineage>
</organism>
<evidence type="ECO:0000256" key="5">
    <source>
        <dbReference type="ARBA" id="ARBA00022898"/>
    </source>
</evidence>
<comment type="cofactor">
    <cofactor evidence="2">
        <name>pyridoxal 5'-phosphate</name>
        <dbReference type="ChEBI" id="CHEBI:597326"/>
    </cofactor>
</comment>
<gene>
    <name evidence="10" type="primary">dadX_1</name>
    <name evidence="10" type="ORF">NCTC8500_03226</name>
</gene>
<dbReference type="Gene3D" id="2.40.37.10">
    <property type="entry name" value="Lyase, Ornithine Decarboxylase, Chain A, domain 1"/>
    <property type="match status" value="1"/>
</dbReference>
<dbReference type="PANTHER" id="PTHR30511">
    <property type="entry name" value="ALANINE RACEMASE"/>
    <property type="match status" value="1"/>
</dbReference>
<dbReference type="PANTHER" id="PTHR30511:SF0">
    <property type="entry name" value="ALANINE RACEMASE, CATABOLIC-RELATED"/>
    <property type="match status" value="1"/>
</dbReference>
<dbReference type="EMBL" id="UGFG01000001">
    <property type="protein sequence ID" value="STM39411.1"/>
    <property type="molecule type" value="Genomic_DNA"/>
</dbReference>
<evidence type="ECO:0000256" key="2">
    <source>
        <dbReference type="ARBA" id="ARBA00001933"/>
    </source>
</evidence>
<evidence type="ECO:0000256" key="3">
    <source>
        <dbReference type="ARBA" id="ARBA00007880"/>
    </source>
</evidence>
<evidence type="ECO:0000313" key="11">
    <source>
        <dbReference type="Proteomes" id="UP000254429"/>
    </source>
</evidence>
<dbReference type="Pfam" id="PF00842">
    <property type="entry name" value="Ala_racemase_C"/>
    <property type="match status" value="1"/>
</dbReference>
<evidence type="ECO:0000313" key="10">
    <source>
        <dbReference type="EMBL" id="STM39411.1"/>
    </source>
</evidence>
<reference evidence="10 11" key="1">
    <citation type="submission" date="2018-06" db="EMBL/GenBank/DDBJ databases">
        <authorList>
            <consortium name="Pathogen Informatics"/>
            <person name="Doyle S."/>
        </authorList>
    </citation>
    <scope>NUCLEOTIDE SEQUENCE [LARGE SCALE GENOMIC DNA]</scope>
    <source>
        <strain evidence="10 11">NCTC8500</strain>
    </source>
</reference>
<dbReference type="PRINTS" id="PR00992">
    <property type="entry name" value="ALARACEMASE"/>
</dbReference>
<feature type="domain" description="Alanine racemase C-terminal" evidence="9">
    <location>
        <begin position="44"/>
        <end position="125"/>
    </location>
</feature>
<protein>
    <recommendedName>
        <fullName evidence="8">Alanine racemase, catabolic</fullName>
        <ecNumber evidence="4">5.1.1.1</ecNumber>
    </recommendedName>
</protein>
<accession>A0A377DUD5</accession>
<dbReference type="SMART" id="SM01005">
    <property type="entry name" value="Ala_racemase_C"/>
    <property type="match status" value="1"/>
</dbReference>
<comment type="similarity">
    <text evidence="3">Belongs to the alanine racemase family.</text>
</comment>
<dbReference type="GO" id="GO:0005829">
    <property type="term" value="C:cytosol"/>
    <property type="evidence" value="ECO:0007669"/>
    <property type="project" value="TreeGrafter"/>
</dbReference>
<dbReference type="Pfam" id="PF01168">
    <property type="entry name" value="Ala_racemase_N"/>
    <property type="match status" value="1"/>
</dbReference>
<dbReference type="SUPFAM" id="SSF51419">
    <property type="entry name" value="PLP-binding barrel"/>
    <property type="match status" value="1"/>
</dbReference>
<dbReference type="GO" id="GO:0008784">
    <property type="term" value="F:alanine racemase activity"/>
    <property type="evidence" value="ECO:0007669"/>
    <property type="project" value="UniProtKB-EC"/>
</dbReference>
<dbReference type="InterPro" id="IPR011079">
    <property type="entry name" value="Ala_racemase_C"/>
</dbReference>
<proteinExistence type="inferred from homology"/>
<name>A0A377DUD5_ECOLX</name>
<comment type="catalytic activity">
    <reaction evidence="1">
        <text>L-alanine = D-alanine</text>
        <dbReference type="Rhea" id="RHEA:20249"/>
        <dbReference type="ChEBI" id="CHEBI:57416"/>
        <dbReference type="ChEBI" id="CHEBI:57972"/>
        <dbReference type="EC" id="5.1.1.1"/>
    </reaction>
</comment>
<evidence type="ECO:0000256" key="8">
    <source>
        <dbReference type="ARBA" id="ARBA00040146"/>
    </source>
</evidence>
<dbReference type="AlphaFoldDB" id="A0A377DUD5"/>
<dbReference type="InterPro" id="IPR029066">
    <property type="entry name" value="PLP-binding_barrel"/>
</dbReference>
<dbReference type="InterPro" id="IPR009006">
    <property type="entry name" value="Ala_racemase/Decarboxylase_C"/>
</dbReference>
<sequence>MSNSAATLWHPEAHFDWVRPGIILYGASPSGQWRDIANTGLRPVMTLSSEIIGVQTLKAGERVGYGGRYTARDEQRIGIVAAGYADGYPRHAPTGTPVLVDGVRHHDGGDRLDGYASGRFKRLARRRVLVRRLSCGARRSKLMMSPPLPERWL</sequence>
<dbReference type="GO" id="GO:0030632">
    <property type="term" value="P:D-alanine biosynthetic process"/>
    <property type="evidence" value="ECO:0007669"/>
    <property type="project" value="TreeGrafter"/>
</dbReference>
<dbReference type="InterPro" id="IPR001608">
    <property type="entry name" value="Ala_racemase_N"/>
</dbReference>
<dbReference type="Proteomes" id="UP000254429">
    <property type="component" value="Unassembled WGS sequence"/>
</dbReference>
<evidence type="ECO:0000259" key="9">
    <source>
        <dbReference type="SMART" id="SM01005"/>
    </source>
</evidence>
<dbReference type="SUPFAM" id="SSF50621">
    <property type="entry name" value="Alanine racemase C-terminal domain-like"/>
    <property type="match status" value="1"/>
</dbReference>